<accession>A0ACC2W1U2</accession>
<dbReference type="Proteomes" id="UP001230649">
    <property type="component" value="Unassembled WGS sequence"/>
</dbReference>
<reference evidence="1" key="1">
    <citation type="submission" date="2023-04" db="EMBL/GenBank/DDBJ databases">
        <title>Draft Genome sequencing of Naganishia species isolated from polar environments using Oxford Nanopore Technology.</title>
        <authorList>
            <person name="Leo P."/>
            <person name="Venkateswaran K."/>
        </authorList>
    </citation>
    <scope>NUCLEOTIDE SEQUENCE</scope>
    <source>
        <strain evidence="1">MNA-CCFEE 5262</strain>
    </source>
</reference>
<evidence type="ECO:0000313" key="2">
    <source>
        <dbReference type="Proteomes" id="UP001230649"/>
    </source>
</evidence>
<dbReference type="EMBL" id="JASBWS010000050">
    <property type="protein sequence ID" value="KAJ9105090.1"/>
    <property type="molecule type" value="Genomic_DNA"/>
</dbReference>
<comment type="caution">
    <text evidence="1">The sequence shown here is derived from an EMBL/GenBank/DDBJ whole genome shotgun (WGS) entry which is preliminary data.</text>
</comment>
<organism evidence="1 2">
    <name type="scientific">Naganishia adeliensis</name>
    <dbReference type="NCBI Taxonomy" id="92952"/>
    <lineage>
        <taxon>Eukaryota</taxon>
        <taxon>Fungi</taxon>
        <taxon>Dikarya</taxon>
        <taxon>Basidiomycota</taxon>
        <taxon>Agaricomycotina</taxon>
        <taxon>Tremellomycetes</taxon>
        <taxon>Filobasidiales</taxon>
        <taxon>Filobasidiaceae</taxon>
        <taxon>Naganishia</taxon>
    </lineage>
</organism>
<gene>
    <name evidence="1" type="ORF">QFC20_004376</name>
</gene>
<evidence type="ECO:0000313" key="1">
    <source>
        <dbReference type="EMBL" id="KAJ9105090.1"/>
    </source>
</evidence>
<protein>
    <submittedName>
        <fullName evidence="1">Uncharacterized protein</fullName>
    </submittedName>
</protein>
<name>A0ACC2W1U2_9TREE</name>
<sequence>MQVNKLSQGIQDFTSKIFSNDPVEYNSAINLYLEPQAHYVSALVKTHGASRIKKLVALEKLFVRKRQLRRDLKKSGKGGIEGWDESAQTLTLPTLTTYSLPFSLPLINLLFTLPTTLVLHLNGNEDGEADEEDAALYSDDEGEADDAPNGELKLDGERERRLVVTKWEEKSVLDTLLSKSRLISDLYTTFILPFISYTLLVLSGCLYFYNTHHLNNGLFKYALDAAAEVFHALEGELARLMGGDRQQMASAAASTVNAYLQSGKRATQQLASSVTETTTTTEPDNHPTPSGNSPPSLYKSSSPKPPSFRPSSAQQPTTSSSFTHVQGQHVPQTQEKSIVSSGTSYAAVVGADNDDHHLAAPLAAVGEDGSPSYTEVAVE</sequence>
<keyword evidence="2" id="KW-1185">Reference proteome</keyword>
<proteinExistence type="predicted"/>